<dbReference type="Proteomes" id="UP000887540">
    <property type="component" value="Unplaced"/>
</dbReference>
<evidence type="ECO:0000256" key="7">
    <source>
        <dbReference type="ARBA" id="ARBA00023316"/>
    </source>
</evidence>
<keyword evidence="2" id="KW-0479">Metal-binding</keyword>
<dbReference type="Pfam" id="PF01427">
    <property type="entry name" value="Peptidase_M15"/>
    <property type="match status" value="2"/>
</dbReference>
<evidence type="ECO:0000256" key="2">
    <source>
        <dbReference type="ARBA" id="ARBA00022723"/>
    </source>
</evidence>
<dbReference type="GO" id="GO:0071555">
    <property type="term" value="P:cell wall organization"/>
    <property type="evidence" value="ECO:0007669"/>
    <property type="project" value="UniProtKB-KW"/>
</dbReference>
<evidence type="ECO:0000256" key="5">
    <source>
        <dbReference type="ARBA" id="ARBA00022997"/>
    </source>
</evidence>
<evidence type="ECO:0000313" key="9">
    <source>
        <dbReference type="WBParaSite" id="ACRNAN_scaffold4716.g30031.t1"/>
    </source>
</evidence>
<dbReference type="GO" id="GO:0008237">
    <property type="term" value="F:metallopeptidase activity"/>
    <property type="evidence" value="ECO:0007669"/>
    <property type="project" value="UniProtKB-KW"/>
</dbReference>
<reference evidence="9" key="1">
    <citation type="submission" date="2022-11" db="UniProtKB">
        <authorList>
            <consortium name="WormBaseParasite"/>
        </authorList>
    </citation>
    <scope>IDENTIFICATION</scope>
</reference>
<dbReference type="WBParaSite" id="ACRNAN_scaffold4716.g30031.t1">
    <property type="protein sequence ID" value="ACRNAN_scaffold4716.g30031.t1"/>
    <property type="gene ID" value="ACRNAN_scaffold4716.g30031"/>
</dbReference>
<organism evidence="8 9">
    <name type="scientific">Acrobeloides nanus</name>
    <dbReference type="NCBI Taxonomy" id="290746"/>
    <lineage>
        <taxon>Eukaryota</taxon>
        <taxon>Metazoa</taxon>
        <taxon>Ecdysozoa</taxon>
        <taxon>Nematoda</taxon>
        <taxon>Chromadorea</taxon>
        <taxon>Rhabditida</taxon>
        <taxon>Tylenchina</taxon>
        <taxon>Cephalobomorpha</taxon>
        <taxon>Cephaloboidea</taxon>
        <taxon>Cephalobidae</taxon>
        <taxon>Acrobeloides</taxon>
    </lineage>
</organism>
<dbReference type="SUPFAM" id="SSF55166">
    <property type="entry name" value="Hedgehog/DD-peptidase"/>
    <property type="match status" value="1"/>
</dbReference>
<dbReference type="InterPro" id="IPR000755">
    <property type="entry name" value="A_A_dipeptidase"/>
</dbReference>
<keyword evidence="4" id="KW-0862">Zinc</keyword>
<keyword evidence="1" id="KW-0645">Protease</keyword>
<evidence type="ECO:0000256" key="4">
    <source>
        <dbReference type="ARBA" id="ARBA00022833"/>
    </source>
</evidence>
<keyword evidence="8" id="KW-1185">Reference proteome</keyword>
<evidence type="ECO:0000313" key="8">
    <source>
        <dbReference type="Proteomes" id="UP000887540"/>
    </source>
</evidence>
<dbReference type="GO" id="GO:0016805">
    <property type="term" value="F:dipeptidase activity"/>
    <property type="evidence" value="ECO:0007669"/>
    <property type="project" value="UniProtKB-KW"/>
</dbReference>
<dbReference type="GO" id="GO:0006508">
    <property type="term" value="P:proteolysis"/>
    <property type="evidence" value="ECO:0007669"/>
    <property type="project" value="UniProtKB-KW"/>
</dbReference>
<evidence type="ECO:0000256" key="6">
    <source>
        <dbReference type="ARBA" id="ARBA00023049"/>
    </source>
</evidence>
<keyword evidence="7" id="KW-0961">Cell wall biogenesis/degradation</keyword>
<evidence type="ECO:0000256" key="1">
    <source>
        <dbReference type="ARBA" id="ARBA00022670"/>
    </source>
</evidence>
<dbReference type="GO" id="GO:0046872">
    <property type="term" value="F:metal ion binding"/>
    <property type="evidence" value="ECO:0007669"/>
    <property type="project" value="UniProtKB-KW"/>
</dbReference>
<sequence>MKREAAEALSKAQEDFEKDNYTIVVYDAYRPQMTVDYFVNWTLDLNDTVHKAEYYPFLNKDQLIPDYIAPKSGHTKGYSVDMTIAMIGSQIMNKGWYPRILKDGSQIYFLEDGTIDMGSSFDFFGNVSHHNSSEVDQKYIVLRNYLASIMIKNGFEPLHEEWWHYNLKNTTSDTLYNFTIVAPPAITQSTTPVHQSGNVLDEPTRLRKASDLYYSRSALCFLLILAQID</sequence>
<dbReference type="AlphaFoldDB" id="A0A914DXU3"/>
<dbReference type="PANTHER" id="PTHR43126">
    <property type="entry name" value="D-ALANYL-D-ALANINE DIPEPTIDASE"/>
    <property type="match status" value="1"/>
</dbReference>
<dbReference type="PANTHER" id="PTHR43126:SF1">
    <property type="entry name" value="D-ALANYL-D-ALANINE DIPEPTIDASE"/>
    <property type="match status" value="1"/>
</dbReference>
<evidence type="ECO:0000256" key="3">
    <source>
        <dbReference type="ARBA" id="ARBA00022801"/>
    </source>
</evidence>
<name>A0A914DXU3_9BILA</name>
<keyword evidence="6" id="KW-0482">Metalloprotease</keyword>
<keyword evidence="5" id="KW-0224">Dipeptidase</keyword>
<keyword evidence="3" id="KW-0378">Hydrolase</keyword>
<dbReference type="InterPro" id="IPR009045">
    <property type="entry name" value="Zn_M74/Hedgehog-like"/>
</dbReference>
<dbReference type="Gene3D" id="3.30.1380.10">
    <property type="match status" value="1"/>
</dbReference>
<protein>
    <submittedName>
        <fullName evidence="9">D-Ala-D-Ala dipeptidase</fullName>
    </submittedName>
</protein>
<accession>A0A914DXU3</accession>
<proteinExistence type="predicted"/>